<feature type="region of interest" description="Disordered" evidence="3">
    <location>
        <begin position="23"/>
        <end position="67"/>
    </location>
</feature>
<dbReference type="PANTHER" id="PTHR33172">
    <property type="entry name" value="OS08G0516900 PROTEIN"/>
    <property type="match status" value="1"/>
</dbReference>
<accession>A0A0K9PQG0</accession>
<feature type="compositionally biased region" description="Low complexity" evidence="3">
    <location>
        <begin position="23"/>
        <end position="55"/>
    </location>
</feature>
<keyword evidence="2" id="KW-0539">Nucleus</keyword>
<dbReference type="OMA" id="FKSRSCY"/>
<gene>
    <name evidence="4" type="ORF">ZOSMA_19G00620</name>
</gene>
<comment type="caution">
    <text evidence="4">The sequence shown here is derived from an EMBL/GenBank/DDBJ whole genome shotgun (WGS) entry which is preliminary data.</text>
</comment>
<sequence>MSLLLKAIEVDSAVVPFYKSRGSGVVVENDGGSSESSSIGAAEESSLDDLSSSAVEGEEEEVESKMRRDSFCSLDSLEDSLPSKRGLSNYFNGKSKSFAALSDVVTAPLTAADLAKSENPFNKRRRILLANKARWPRHASCGCLSSVLATEEAASISPHQQHQHVENSASNLFSLEEDKEEEEDYDDENSDQEEETPQEGKEDSFRSPSSSISQLRKLNTRNNNHSSFRSPRSFSVGDLQQHHADKFL</sequence>
<dbReference type="STRING" id="29655.A0A0K9PQG0"/>
<evidence type="ECO:0000313" key="5">
    <source>
        <dbReference type="Proteomes" id="UP000036987"/>
    </source>
</evidence>
<keyword evidence="5" id="KW-1185">Reference proteome</keyword>
<evidence type="ECO:0000256" key="2">
    <source>
        <dbReference type="ARBA" id="ARBA00023242"/>
    </source>
</evidence>
<feature type="region of interest" description="Disordered" evidence="3">
    <location>
        <begin position="177"/>
        <end position="248"/>
    </location>
</feature>
<dbReference type="GO" id="GO:0005634">
    <property type="term" value="C:nucleus"/>
    <property type="evidence" value="ECO:0007669"/>
    <property type="project" value="UniProtKB-SubCell"/>
</dbReference>
<dbReference type="InterPro" id="IPR051992">
    <property type="entry name" value="OxStress_Response_Reg"/>
</dbReference>
<dbReference type="Proteomes" id="UP000036987">
    <property type="component" value="Unassembled WGS sequence"/>
</dbReference>
<dbReference type="PANTHER" id="PTHR33172:SF91">
    <property type="entry name" value="PROTEIN OXIDATIVE STRESS 3 LIKE 5"/>
    <property type="match status" value="1"/>
</dbReference>
<comment type="subcellular location">
    <subcellularLocation>
        <location evidence="1">Nucleus</location>
    </subcellularLocation>
</comment>
<evidence type="ECO:0000256" key="3">
    <source>
        <dbReference type="SAM" id="MobiDB-lite"/>
    </source>
</evidence>
<reference evidence="5" key="1">
    <citation type="journal article" date="2016" name="Nature">
        <title>The genome of the seagrass Zostera marina reveals angiosperm adaptation to the sea.</title>
        <authorList>
            <person name="Olsen J.L."/>
            <person name="Rouze P."/>
            <person name="Verhelst B."/>
            <person name="Lin Y.-C."/>
            <person name="Bayer T."/>
            <person name="Collen J."/>
            <person name="Dattolo E."/>
            <person name="De Paoli E."/>
            <person name="Dittami S."/>
            <person name="Maumus F."/>
            <person name="Michel G."/>
            <person name="Kersting A."/>
            <person name="Lauritano C."/>
            <person name="Lohaus R."/>
            <person name="Toepel M."/>
            <person name="Tonon T."/>
            <person name="Vanneste K."/>
            <person name="Amirebrahimi M."/>
            <person name="Brakel J."/>
            <person name="Bostroem C."/>
            <person name="Chovatia M."/>
            <person name="Grimwood J."/>
            <person name="Jenkins J.W."/>
            <person name="Jueterbock A."/>
            <person name="Mraz A."/>
            <person name="Stam W.T."/>
            <person name="Tice H."/>
            <person name="Bornberg-Bauer E."/>
            <person name="Green P.J."/>
            <person name="Pearson G.A."/>
            <person name="Procaccini G."/>
            <person name="Duarte C.M."/>
            <person name="Schmutz J."/>
            <person name="Reusch T.B.H."/>
            <person name="Van de Peer Y."/>
        </authorList>
    </citation>
    <scope>NUCLEOTIDE SEQUENCE [LARGE SCALE GENOMIC DNA]</scope>
    <source>
        <strain evidence="5">cv. Finnish</strain>
    </source>
</reference>
<feature type="compositionally biased region" description="Acidic residues" evidence="3">
    <location>
        <begin position="177"/>
        <end position="197"/>
    </location>
</feature>
<evidence type="ECO:0000313" key="4">
    <source>
        <dbReference type="EMBL" id="KMZ70480.1"/>
    </source>
</evidence>
<dbReference type="GO" id="GO:0006950">
    <property type="term" value="P:response to stress"/>
    <property type="evidence" value="ECO:0007669"/>
    <property type="project" value="UniProtKB-ARBA"/>
</dbReference>
<proteinExistence type="predicted"/>
<evidence type="ECO:0000256" key="1">
    <source>
        <dbReference type="ARBA" id="ARBA00004123"/>
    </source>
</evidence>
<dbReference type="OrthoDB" id="696276at2759"/>
<name>A0A0K9PQG0_ZOSMR</name>
<dbReference type="EMBL" id="LFYR01000728">
    <property type="protein sequence ID" value="KMZ70480.1"/>
    <property type="molecule type" value="Genomic_DNA"/>
</dbReference>
<feature type="compositionally biased region" description="Polar residues" evidence="3">
    <location>
        <begin position="206"/>
        <end position="233"/>
    </location>
</feature>
<organism evidence="4 5">
    <name type="scientific">Zostera marina</name>
    <name type="common">Eelgrass</name>
    <dbReference type="NCBI Taxonomy" id="29655"/>
    <lineage>
        <taxon>Eukaryota</taxon>
        <taxon>Viridiplantae</taxon>
        <taxon>Streptophyta</taxon>
        <taxon>Embryophyta</taxon>
        <taxon>Tracheophyta</taxon>
        <taxon>Spermatophyta</taxon>
        <taxon>Magnoliopsida</taxon>
        <taxon>Liliopsida</taxon>
        <taxon>Zosteraceae</taxon>
        <taxon>Zostera</taxon>
    </lineage>
</organism>
<protein>
    <submittedName>
        <fullName evidence="4">Uncharacterized protein</fullName>
    </submittedName>
</protein>
<dbReference type="AlphaFoldDB" id="A0A0K9PQG0"/>